<feature type="compositionally biased region" description="Basic residues" evidence="1">
    <location>
        <begin position="472"/>
        <end position="483"/>
    </location>
</feature>
<organism evidence="2 3">
    <name type="scientific">Ascobolus immersus RN42</name>
    <dbReference type="NCBI Taxonomy" id="1160509"/>
    <lineage>
        <taxon>Eukaryota</taxon>
        <taxon>Fungi</taxon>
        <taxon>Dikarya</taxon>
        <taxon>Ascomycota</taxon>
        <taxon>Pezizomycotina</taxon>
        <taxon>Pezizomycetes</taxon>
        <taxon>Pezizales</taxon>
        <taxon>Ascobolaceae</taxon>
        <taxon>Ascobolus</taxon>
    </lineage>
</organism>
<dbReference type="AlphaFoldDB" id="A0A3N4HAD1"/>
<feature type="region of interest" description="Disordered" evidence="1">
    <location>
        <begin position="339"/>
        <end position="360"/>
    </location>
</feature>
<reference evidence="2 3" key="1">
    <citation type="journal article" date="2018" name="Nat. Ecol. Evol.">
        <title>Pezizomycetes genomes reveal the molecular basis of ectomycorrhizal truffle lifestyle.</title>
        <authorList>
            <person name="Murat C."/>
            <person name="Payen T."/>
            <person name="Noel B."/>
            <person name="Kuo A."/>
            <person name="Morin E."/>
            <person name="Chen J."/>
            <person name="Kohler A."/>
            <person name="Krizsan K."/>
            <person name="Balestrini R."/>
            <person name="Da Silva C."/>
            <person name="Montanini B."/>
            <person name="Hainaut M."/>
            <person name="Levati E."/>
            <person name="Barry K.W."/>
            <person name="Belfiori B."/>
            <person name="Cichocki N."/>
            <person name="Clum A."/>
            <person name="Dockter R.B."/>
            <person name="Fauchery L."/>
            <person name="Guy J."/>
            <person name="Iotti M."/>
            <person name="Le Tacon F."/>
            <person name="Lindquist E.A."/>
            <person name="Lipzen A."/>
            <person name="Malagnac F."/>
            <person name="Mello A."/>
            <person name="Molinier V."/>
            <person name="Miyauchi S."/>
            <person name="Poulain J."/>
            <person name="Riccioni C."/>
            <person name="Rubini A."/>
            <person name="Sitrit Y."/>
            <person name="Splivallo R."/>
            <person name="Traeger S."/>
            <person name="Wang M."/>
            <person name="Zifcakova L."/>
            <person name="Wipf D."/>
            <person name="Zambonelli A."/>
            <person name="Paolocci F."/>
            <person name="Nowrousian M."/>
            <person name="Ottonello S."/>
            <person name="Baldrian P."/>
            <person name="Spatafora J.W."/>
            <person name="Henrissat B."/>
            <person name="Nagy L.G."/>
            <person name="Aury J.M."/>
            <person name="Wincker P."/>
            <person name="Grigoriev I.V."/>
            <person name="Bonfante P."/>
            <person name="Martin F.M."/>
        </authorList>
    </citation>
    <scope>NUCLEOTIDE SEQUENCE [LARGE SCALE GENOMIC DNA]</scope>
    <source>
        <strain evidence="2 3">RN42</strain>
    </source>
</reference>
<gene>
    <name evidence="2" type="ORF">BJ508DRAFT_335959</name>
</gene>
<feature type="compositionally biased region" description="Pro residues" evidence="1">
    <location>
        <begin position="1"/>
        <end position="13"/>
    </location>
</feature>
<feature type="compositionally biased region" description="Low complexity" evidence="1">
    <location>
        <begin position="14"/>
        <end position="40"/>
    </location>
</feature>
<proteinExistence type="predicted"/>
<dbReference type="Proteomes" id="UP000275078">
    <property type="component" value="Unassembled WGS sequence"/>
</dbReference>
<feature type="region of interest" description="Disordered" evidence="1">
    <location>
        <begin position="1"/>
        <end position="41"/>
    </location>
</feature>
<feature type="compositionally biased region" description="Acidic residues" evidence="1">
    <location>
        <begin position="545"/>
        <end position="560"/>
    </location>
</feature>
<protein>
    <submittedName>
        <fullName evidence="2">Uncharacterized protein</fullName>
    </submittedName>
</protein>
<keyword evidence="3" id="KW-1185">Reference proteome</keyword>
<feature type="compositionally biased region" description="Low complexity" evidence="1">
    <location>
        <begin position="525"/>
        <end position="537"/>
    </location>
</feature>
<evidence type="ECO:0000256" key="1">
    <source>
        <dbReference type="SAM" id="MobiDB-lite"/>
    </source>
</evidence>
<evidence type="ECO:0000313" key="2">
    <source>
        <dbReference type="EMBL" id="RPA71515.1"/>
    </source>
</evidence>
<accession>A0A3N4HAD1</accession>
<dbReference type="EMBL" id="ML119922">
    <property type="protein sequence ID" value="RPA71515.1"/>
    <property type="molecule type" value="Genomic_DNA"/>
</dbReference>
<feature type="compositionally biased region" description="Acidic residues" evidence="1">
    <location>
        <begin position="593"/>
        <end position="646"/>
    </location>
</feature>
<evidence type="ECO:0000313" key="3">
    <source>
        <dbReference type="Proteomes" id="UP000275078"/>
    </source>
</evidence>
<sequence>MPPQKSKPAPAPAPAATATPSSAATPAEAPTPPTTTSQSALPILTIADDQRITVDENKKRWIDGQELSVAARTRLSPDLKRQIKTIMDHAQSSLKHLSGSTGQSLECIMNLAKFYQVDLNGSDLRTGKRRKMCPWNVFQNEVCYQKGLVPGGKPTDQAEFEEAAADRAVAYAAYIQDPKNLKDLQKRAHELNTTSAITTDTIRDRERKRFLKDVFTRAVALEAIGIESLIFISDGSKANGGSSTGSAVGCAYDEHTLGGLGLGSDMFHSYVRGKEFHKRVGVYKAIRAEGVLQACGNIAAQARAAREKKERAANRIPEPEPAKKLSTRQQHRQRINQVVCGAPDPPQPNRPMALGSKSAKSTSISDMRSRVCKMFYEAVGESWYEGRRLPKASSCVSRLAEIGKKWNLPEGVTVADYYGTITKAKLAEFQSWVNGKDKHIIDMTEAEKAEYDALGAEEEVAVDVEGEPTQKPTRKTTGKRKRSVTTSHQEESEAGESHLQQQEHDGGPSPNQESGSTRKRALAPTITRRTTRSITNSKRIRLSTDDDDMESGDADEEGETEQGFAISAENLKELEYDSDFEDAGLNADKCGGEEEEEEQDNDDDEEQAVDGEEEQDTDNDEEQAVDDEEEHAVDDEEERYDNDEDE</sequence>
<feature type="region of interest" description="Disordered" evidence="1">
    <location>
        <begin position="459"/>
        <end position="646"/>
    </location>
</feature>
<name>A0A3N4HAD1_ASCIM</name>